<feature type="transmembrane region" description="Helical" evidence="8">
    <location>
        <begin position="63"/>
        <end position="80"/>
    </location>
</feature>
<evidence type="ECO:0000256" key="8">
    <source>
        <dbReference type="SAM" id="Phobius"/>
    </source>
</evidence>
<feature type="transmembrane region" description="Helical" evidence="8">
    <location>
        <begin position="221"/>
        <end position="242"/>
    </location>
</feature>
<evidence type="ECO:0000256" key="4">
    <source>
        <dbReference type="ARBA" id="ARBA00022475"/>
    </source>
</evidence>
<accession>A0ABQ2SFN6</accession>
<keyword evidence="7 8" id="KW-0472">Membrane</keyword>
<feature type="transmembrane region" description="Helical" evidence="8">
    <location>
        <begin position="32"/>
        <end position="51"/>
    </location>
</feature>
<protein>
    <submittedName>
        <fullName evidence="9">Transporter</fullName>
    </submittedName>
</protein>
<dbReference type="InterPro" id="IPR038770">
    <property type="entry name" value="Na+/solute_symporter_sf"/>
</dbReference>
<proteinExistence type="inferred from homology"/>
<keyword evidence="4" id="KW-1003">Cell membrane</keyword>
<evidence type="ECO:0000256" key="2">
    <source>
        <dbReference type="ARBA" id="ARBA00010145"/>
    </source>
</evidence>
<name>A0ABQ2SFN6_9DEIO</name>
<feature type="transmembrane region" description="Helical" evidence="8">
    <location>
        <begin position="190"/>
        <end position="209"/>
    </location>
</feature>
<keyword evidence="3" id="KW-0813">Transport</keyword>
<comment type="similarity">
    <text evidence="2">Belongs to the auxin efflux carrier (TC 2.A.69) family.</text>
</comment>
<feature type="transmembrane region" description="Helical" evidence="8">
    <location>
        <begin position="281"/>
        <end position="301"/>
    </location>
</feature>
<keyword evidence="6 8" id="KW-1133">Transmembrane helix</keyword>
<comment type="caution">
    <text evidence="9">The sequence shown here is derived from an EMBL/GenBank/DDBJ whole genome shotgun (WGS) entry which is preliminary data.</text>
</comment>
<keyword evidence="5 8" id="KW-0812">Transmembrane</keyword>
<dbReference type="RefSeq" id="WP_229779301.1">
    <property type="nucleotide sequence ID" value="NZ_BMQO01000007.1"/>
</dbReference>
<feature type="transmembrane region" description="Helical" evidence="8">
    <location>
        <begin position="249"/>
        <end position="269"/>
    </location>
</feature>
<gene>
    <name evidence="9" type="ORF">GCM10008961_18660</name>
</gene>
<dbReference type="EMBL" id="BMQO01000007">
    <property type="protein sequence ID" value="GGS27417.1"/>
    <property type="molecule type" value="Genomic_DNA"/>
</dbReference>
<feature type="transmembrane region" description="Helical" evidence="8">
    <location>
        <begin position="153"/>
        <end position="178"/>
    </location>
</feature>
<dbReference type="Gene3D" id="1.20.1530.20">
    <property type="match status" value="1"/>
</dbReference>
<sequence length="305" mass="31167">MLQALGNVLLPVMLVAGLGALLSWRMPVDQGTVARLTMYLLIPALVLDVILRTPVRAAEAAQLGAAYLLVMAGSLLLGWLCGLGRPDPEKRALSASVGIWNSGNMGLPIALFAFGQAGFERATVVFLVSIVSMYVVGPALFGSGARGDAESGWRGALGAVLRLPTVWVAAGALLLRALDVTLPQGLSRGVSLLAQATLPLVLLSLGLQLGAGGWPRLHGRLWLAAAARLIGGPLLGLGVGALCGLRGEALAVLILSASMPTAVNALLIAREYDGDTDTVAGVVLLSTLGSVVTIAGVVALLPRLG</sequence>
<dbReference type="PANTHER" id="PTHR36838">
    <property type="entry name" value="AUXIN EFFLUX CARRIER FAMILY PROTEIN"/>
    <property type="match status" value="1"/>
</dbReference>
<feature type="transmembrane region" description="Helical" evidence="8">
    <location>
        <begin position="122"/>
        <end position="141"/>
    </location>
</feature>
<reference evidence="10" key="1">
    <citation type="journal article" date="2019" name="Int. J. Syst. Evol. Microbiol.">
        <title>The Global Catalogue of Microorganisms (GCM) 10K type strain sequencing project: providing services to taxonomists for standard genome sequencing and annotation.</title>
        <authorList>
            <consortium name="The Broad Institute Genomics Platform"/>
            <consortium name="The Broad Institute Genome Sequencing Center for Infectious Disease"/>
            <person name="Wu L."/>
            <person name="Ma J."/>
        </authorList>
    </citation>
    <scope>NUCLEOTIDE SEQUENCE [LARGE SCALE GENOMIC DNA]</scope>
    <source>
        <strain evidence="10">JCM 31406</strain>
    </source>
</reference>
<feature type="transmembrane region" description="Helical" evidence="8">
    <location>
        <begin position="92"/>
        <end position="115"/>
    </location>
</feature>
<comment type="subcellular location">
    <subcellularLocation>
        <location evidence="1">Cell membrane</location>
        <topology evidence="1">Multi-pass membrane protein</topology>
    </subcellularLocation>
</comment>
<feature type="transmembrane region" description="Helical" evidence="8">
    <location>
        <begin position="7"/>
        <end position="26"/>
    </location>
</feature>
<evidence type="ECO:0000256" key="3">
    <source>
        <dbReference type="ARBA" id="ARBA00022448"/>
    </source>
</evidence>
<evidence type="ECO:0000256" key="6">
    <source>
        <dbReference type="ARBA" id="ARBA00022989"/>
    </source>
</evidence>
<evidence type="ECO:0000256" key="5">
    <source>
        <dbReference type="ARBA" id="ARBA00022692"/>
    </source>
</evidence>
<evidence type="ECO:0000256" key="1">
    <source>
        <dbReference type="ARBA" id="ARBA00004651"/>
    </source>
</evidence>
<dbReference type="Proteomes" id="UP000620633">
    <property type="component" value="Unassembled WGS sequence"/>
</dbReference>
<dbReference type="PANTHER" id="PTHR36838:SF1">
    <property type="entry name" value="SLR1864 PROTEIN"/>
    <property type="match status" value="1"/>
</dbReference>
<keyword evidence="10" id="KW-1185">Reference proteome</keyword>
<evidence type="ECO:0000256" key="7">
    <source>
        <dbReference type="ARBA" id="ARBA00023136"/>
    </source>
</evidence>
<dbReference type="InterPro" id="IPR004776">
    <property type="entry name" value="Mem_transp_PIN-like"/>
</dbReference>
<organism evidence="9 10">
    <name type="scientific">Deinococcus knuensis</name>
    <dbReference type="NCBI Taxonomy" id="1837380"/>
    <lineage>
        <taxon>Bacteria</taxon>
        <taxon>Thermotogati</taxon>
        <taxon>Deinococcota</taxon>
        <taxon>Deinococci</taxon>
        <taxon>Deinococcales</taxon>
        <taxon>Deinococcaceae</taxon>
        <taxon>Deinococcus</taxon>
    </lineage>
</organism>
<evidence type="ECO:0000313" key="9">
    <source>
        <dbReference type="EMBL" id="GGS27417.1"/>
    </source>
</evidence>
<dbReference type="Pfam" id="PF03547">
    <property type="entry name" value="Mem_trans"/>
    <property type="match status" value="2"/>
</dbReference>
<evidence type="ECO:0000313" key="10">
    <source>
        <dbReference type="Proteomes" id="UP000620633"/>
    </source>
</evidence>